<evidence type="ECO:0000313" key="4">
    <source>
        <dbReference type="Proteomes" id="UP001301769"/>
    </source>
</evidence>
<dbReference type="PANTHER" id="PTHR38795:SF1">
    <property type="entry name" value="DUF6604 DOMAIN-CONTAINING PROTEIN"/>
    <property type="match status" value="1"/>
</dbReference>
<dbReference type="InterPro" id="IPR046539">
    <property type="entry name" value="DUF6604"/>
</dbReference>
<dbReference type="EMBL" id="MU858168">
    <property type="protein sequence ID" value="KAK4210691.1"/>
    <property type="molecule type" value="Genomic_DNA"/>
</dbReference>
<feature type="compositionally biased region" description="Acidic residues" evidence="1">
    <location>
        <begin position="182"/>
        <end position="191"/>
    </location>
</feature>
<dbReference type="Proteomes" id="UP001301769">
    <property type="component" value="Unassembled WGS sequence"/>
</dbReference>
<dbReference type="InterPro" id="IPR016864">
    <property type="entry name" value="UCP028035"/>
</dbReference>
<reference evidence="3" key="1">
    <citation type="journal article" date="2023" name="Mol. Phylogenet. Evol.">
        <title>Genome-scale phylogeny and comparative genomics of the fungal order Sordariales.</title>
        <authorList>
            <person name="Hensen N."/>
            <person name="Bonometti L."/>
            <person name="Westerberg I."/>
            <person name="Brannstrom I.O."/>
            <person name="Guillou S."/>
            <person name="Cros-Aarteil S."/>
            <person name="Calhoun S."/>
            <person name="Haridas S."/>
            <person name="Kuo A."/>
            <person name="Mondo S."/>
            <person name="Pangilinan J."/>
            <person name="Riley R."/>
            <person name="LaButti K."/>
            <person name="Andreopoulos B."/>
            <person name="Lipzen A."/>
            <person name="Chen C."/>
            <person name="Yan M."/>
            <person name="Daum C."/>
            <person name="Ng V."/>
            <person name="Clum A."/>
            <person name="Steindorff A."/>
            <person name="Ohm R.A."/>
            <person name="Martin F."/>
            <person name="Silar P."/>
            <person name="Natvig D.O."/>
            <person name="Lalanne C."/>
            <person name="Gautier V."/>
            <person name="Ament-Velasquez S.L."/>
            <person name="Kruys A."/>
            <person name="Hutchinson M.I."/>
            <person name="Powell A.J."/>
            <person name="Barry K."/>
            <person name="Miller A.N."/>
            <person name="Grigoriev I.V."/>
            <person name="Debuchy R."/>
            <person name="Gladieux P."/>
            <person name="Hiltunen Thoren M."/>
            <person name="Johannesson H."/>
        </authorList>
    </citation>
    <scope>NUCLEOTIDE SEQUENCE</scope>
    <source>
        <strain evidence="3">PSN293</strain>
    </source>
</reference>
<accession>A0AAN6Y3I1</accession>
<dbReference type="Pfam" id="PF20253">
    <property type="entry name" value="DUF6604"/>
    <property type="match status" value="1"/>
</dbReference>
<organism evidence="3 4">
    <name type="scientific">Rhypophila decipiens</name>
    <dbReference type="NCBI Taxonomy" id="261697"/>
    <lineage>
        <taxon>Eukaryota</taxon>
        <taxon>Fungi</taxon>
        <taxon>Dikarya</taxon>
        <taxon>Ascomycota</taxon>
        <taxon>Pezizomycotina</taxon>
        <taxon>Sordariomycetes</taxon>
        <taxon>Sordariomycetidae</taxon>
        <taxon>Sordariales</taxon>
        <taxon>Naviculisporaceae</taxon>
        <taxon>Rhypophila</taxon>
    </lineage>
</organism>
<name>A0AAN6Y3I1_9PEZI</name>
<evidence type="ECO:0000313" key="3">
    <source>
        <dbReference type="EMBL" id="KAK4210691.1"/>
    </source>
</evidence>
<sequence>MASRNAYLRYKYETSRIIYWIVQTSNKIIRSSPTNASVDATIHEKAASGQVTVAGLVALAKLIGGHIDKTPAVILSLFRSVIDARAATHATFQQLAAQTSDPDIMKSNESHKLFIDALQLAFDALGGDAALKAATEVQGQKASGQSAVTDQTNAATVQTKDDMDQIILTNKFDKLDIEGIQEADAESEEEAAPAKSTPARRKQVKPGKGKQGKQPKKPKRSAGQEAEVEPLPLESYRIIQDTEGHMTDYVMAVYEMMHQIVTLRCKMQEIWREVAYDGLNTAVAGAVSHIAVGMVQRTAAAMFVEFPGHDSFETVMNTITRGNVEKSQGMFTVLLYRQPAMEDSDGEEIVVPGGPGLEKVVENHIDVKEQFLIHAYNDLLDFVLDFQKNRTGKPTKKMLAEIKDWDPKFDLQRATNEERVKWRRSYTINWLYDLVNVFSSVVVQCNTQKKEGHVLENVDWSTTGPWGVHRLIYGLEDFAAFVTSLAMQKPATDIRKRILPHHVFQLQLIVDSWTNERVMHGFLQGAHVLEQMLEKEGAEVWGPAVNEYEQMIELIRLMRLDFTDWLGESKYMHGLNTIPPSRFSKSNSNGLWEYSPMLCGTGLTEALVLAYEFGLWAWDRTPEVTYLIHLHNMLYKRGFIRQPVGLFASIEEMFPECFYPGGKIPDSDFDQVLFRHVARANRNDRSLTLQRKAAARTAGNNLSKLFSAELNMFFKAKSDLLLYYQANWDPDRVPDAELYLGSVLLGFRLSETKRIIDPATGEPKLEETELVRRMKEVHPDSVLDKLARGLPMAERPEMPELPESVRRQIEQQFEQANPGYSSSWRDRPPPGAVEPRSWTTKRRFQGLEVTDDVLLEMLKLDIMRDIILSQIEEALEAGNYKMYRDVYGSRAPELGSSIQKRYALVTSACTSNGREALRTIGSIFEDPRAGFMNHIYWDDLLQDLELPKTKARREQEEILANEPNMSCSVV</sequence>
<feature type="compositionally biased region" description="Basic residues" evidence="1">
    <location>
        <begin position="198"/>
        <end position="220"/>
    </location>
</feature>
<feature type="region of interest" description="Disordered" evidence="1">
    <location>
        <begin position="816"/>
        <end position="837"/>
    </location>
</feature>
<evidence type="ECO:0000256" key="1">
    <source>
        <dbReference type="SAM" id="MobiDB-lite"/>
    </source>
</evidence>
<feature type="domain" description="DUF6604" evidence="2">
    <location>
        <begin position="9"/>
        <end position="303"/>
    </location>
</feature>
<dbReference type="PANTHER" id="PTHR38795">
    <property type="entry name" value="DUF6604 DOMAIN-CONTAINING PROTEIN"/>
    <property type="match status" value="1"/>
</dbReference>
<feature type="region of interest" description="Disordered" evidence="1">
    <location>
        <begin position="182"/>
        <end position="229"/>
    </location>
</feature>
<evidence type="ECO:0000259" key="2">
    <source>
        <dbReference type="Pfam" id="PF20253"/>
    </source>
</evidence>
<keyword evidence="4" id="KW-1185">Reference proteome</keyword>
<reference evidence="3" key="2">
    <citation type="submission" date="2023-05" db="EMBL/GenBank/DDBJ databases">
        <authorList>
            <consortium name="Lawrence Berkeley National Laboratory"/>
            <person name="Steindorff A."/>
            <person name="Hensen N."/>
            <person name="Bonometti L."/>
            <person name="Westerberg I."/>
            <person name="Brannstrom I.O."/>
            <person name="Guillou S."/>
            <person name="Cros-Aarteil S."/>
            <person name="Calhoun S."/>
            <person name="Haridas S."/>
            <person name="Kuo A."/>
            <person name="Mondo S."/>
            <person name="Pangilinan J."/>
            <person name="Riley R."/>
            <person name="Labutti K."/>
            <person name="Andreopoulos B."/>
            <person name="Lipzen A."/>
            <person name="Chen C."/>
            <person name="Yanf M."/>
            <person name="Daum C."/>
            <person name="Ng V."/>
            <person name="Clum A."/>
            <person name="Ohm R."/>
            <person name="Martin F."/>
            <person name="Silar P."/>
            <person name="Natvig D."/>
            <person name="Lalanne C."/>
            <person name="Gautier V."/>
            <person name="Ament-Velasquez S.L."/>
            <person name="Kruys A."/>
            <person name="Hutchinson M.I."/>
            <person name="Powell A.J."/>
            <person name="Barry K."/>
            <person name="Miller A.N."/>
            <person name="Grigoriev I.V."/>
            <person name="Debuchy R."/>
            <person name="Gladieux P."/>
            <person name="Thoren M.H."/>
            <person name="Johannesson H."/>
        </authorList>
    </citation>
    <scope>NUCLEOTIDE SEQUENCE</scope>
    <source>
        <strain evidence="3">PSN293</strain>
    </source>
</reference>
<proteinExistence type="predicted"/>
<dbReference type="AlphaFoldDB" id="A0AAN6Y3I1"/>
<gene>
    <name evidence="3" type="ORF">QBC37DRAFT_447678</name>
</gene>
<comment type="caution">
    <text evidence="3">The sequence shown here is derived from an EMBL/GenBank/DDBJ whole genome shotgun (WGS) entry which is preliminary data.</text>
</comment>
<dbReference type="PIRSF" id="PIRSF028035">
    <property type="entry name" value="UCP028035"/>
    <property type="match status" value="1"/>
</dbReference>
<protein>
    <recommendedName>
        <fullName evidence="2">DUF6604 domain-containing protein</fullName>
    </recommendedName>
</protein>